<protein>
    <submittedName>
        <fullName evidence="2">Uncharacterized protein</fullName>
    </submittedName>
</protein>
<name>A0ABW6R913_9ACTN</name>
<proteinExistence type="predicted"/>
<dbReference type="Proteomes" id="UP001601976">
    <property type="component" value="Unassembled WGS sequence"/>
</dbReference>
<keyword evidence="3" id="KW-1185">Reference proteome</keyword>
<reference evidence="2 3" key="1">
    <citation type="submission" date="2024-10" db="EMBL/GenBank/DDBJ databases">
        <title>The Natural Products Discovery Center: Release of the First 8490 Sequenced Strains for Exploring Actinobacteria Biosynthetic Diversity.</title>
        <authorList>
            <person name="Kalkreuter E."/>
            <person name="Kautsar S.A."/>
            <person name="Yang D."/>
            <person name="Bader C.D."/>
            <person name="Teijaro C.N."/>
            <person name="Fluegel L."/>
            <person name="Davis C.M."/>
            <person name="Simpson J.R."/>
            <person name="Lauterbach L."/>
            <person name="Steele A.D."/>
            <person name="Gui C."/>
            <person name="Meng S."/>
            <person name="Li G."/>
            <person name="Viehrig K."/>
            <person name="Ye F."/>
            <person name="Su P."/>
            <person name="Kiefer A.F."/>
            <person name="Nichols A."/>
            <person name="Cepeda A.J."/>
            <person name="Yan W."/>
            <person name="Fan B."/>
            <person name="Jiang Y."/>
            <person name="Adhikari A."/>
            <person name="Zheng C.-J."/>
            <person name="Schuster L."/>
            <person name="Cowan T.M."/>
            <person name="Smanski M.J."/>
            <person name="Chevrette M.G."/>
            <person name="De Carvalho L.P.S."/>
            <person name="Shen B."/>
        </authorList>
    </citation>
    <scope>NUCLEOTIDE SEQUENCE [LARGE SCALE GENOMIC DNA]</scope>
    <source>
        <strain evidence="2 3">NPDC003029</strain>
    </source>
</reference>
<sequence length="48" mass="5677">MADDKPETPGQRMNRLIRETPARVTRDALRDNFRRTWAKPTKKENHDG</sequence>
<evidence type="ECO:0000256" key="1">
    <source>
        <dbReference type="SAM" id="MobiDB-lite"/>
    </source>
</evidence>
<gene>
    <name evidence="2" type="ORF">ACFYWW_04530</name>
</gene>
<dbReference type="RefSeq" id="WP_387893922.1">
    <property type="nucleotide sequence ID" value="NZ_JBIAPK010000001.1"/>
</dbReference>
<organism evidence="2 3">
    <name type="scientific">Streptomyces flavidovirens</name>
    <dbReference type="NCBI Taxonomy" id="67298"/>
    <lineage>
        <taxon>Bacteria</taxon>
        <taxon>Bacillati</taxon>
        <taxon>Actinomycetota</taxon>
        <taxon>Actinomycetes</taxon>
        <taxon>Kitasatosporales</taxon>
        <taxon>Streptomycetaceae</taxon>
        <taxon>Streptomyces</taxon>
    </lineage>
</organism>
<evidence type="ECO:0000313" key="3">
    <source>
        <dbReference type="Proteomes" id="UP001601976"/>
    </source>
</evidence>
<dbReference type="EMBL" id="JBIAPK010000001">
    <property type="protein sequence ID" value="MFF3337994.1"/>
    <property type="molecule type" value="Genomic_DNA"/>
</dbReference>
<accession>A0ABW6R913</accession>
<comment type="caution">
    <text evidence="2">The sequence shown here is derived from an EMBL/GenBank/DDBJ whole genome shotgun (WGS) entry which is preliminary data.</text>
</comment>
<feature type="region of interest" description="Disordered" evidence="1">
    <location>
        <begin position="1"/>
        <end position="24"/>
    </location>
</feature>
<evidence type="ECO:0000313" key="2">
    <source>
        <dbReference type="EMBL" id="MFF3337994.1"/>
    </source>
</evidence>